<dbReference type="Gene3D" id="3.40.50.150">
    <property type="entry name" value="Vaccinia Virus protein VP39"/>
    <property type="match status" value="1"/>
</dbReference>
<reference evidence="2" key="1">
    <citation type="submission" date="2020-11" db="EMBL/GenBank/DDBJ databases">
        <title>Sequencing the genomes of 1000 actinobacteria strains.</title>
        <authorList>
            <person name="Klenk H.-P."/>
        </authorList>
    </citation>
    <scope>NUCLEOTIDE SEQUENCE</scope>
    <source>
        <strain evidence="2">DSM 45356</strain>
    </source>
</reference>
<dbReference type="RefSeq" id="WP_197007929.1">
    <property type="nucleotide sequence ID" value="NZ_BONS01000013.1"/>
</dbReference>
<evidence type="ECO:0000313" key="3">
    <source>
        <dbReference type="Proteomes" id="UP000622552"/>
    </source>
</evidence>
<dbReference type="EMBL" id="JADOUF010000001">
    <property type="protein sequence ID" value="MBG6141529.1"/>
    <property type="molecule type" value="Genomic_DNA"/>
</dbReference>
<comment type="caution">
    <text evidence="2">The sequence shown here is derived from an EMBL/GenBank/DDBJ whole genome shotgun (WGS) entry which is preliminary data.</text>
</comment>
<dbReference type="CDD" id="cd02440">
    <property type="entry name" value="AdoMet_MTases"/>
    <property type="match status" value="1"/>
</dbReference>
<dbReference type="GO" id="GO:0032259">
    <property type="term" value="P:methylation"/>
    <property type="evidence" value="ECO:0007669"/>
    <property type="project" value="UniProtKB-KW"/>
</dbReference>
<dbReference type="InterPro" id="IPR025714">
    <property type="entry name" value="Methyltranfer_dom"/>
</dbReference>
<keyword evidence="2" id="KW-0489">Methyltransferase</keyword>
<dbReference type="Pfam" id="PF13847">
    <property type="entry name" value="Methyltransf_31"/>
    <property type="match status" value="1"/>
</dbReference>
<protein>
    <submittedName>
        <fullName evidence="2">SAM-dependent methyltransferase</fullName>
    </submittedName>
</protein>
<sequence>MTRSYALGHADEELARLEHQAAMLAPATGLILRQAGIAPGMRVLDLGTGTGDVARLVADLVGPTGAVVGLDRSPDALVAAERLSADVPNISFVEGDVAMWRDGEFDAVVGRLVLVHTTDPTAVLRHHAGALRPGGVAVAMEFDMTGARTVPPTPVAAQARDWICGAIERAGMDPGLGARLGAVFGGAGLGEPTMVGVQGYHPAGDVNGPLVLAGVLRAMLPLVVATGTATAEQVDVGTVRERVERELAEAGAVFVPPTLVGAWARRR</sequence>
<keyword evidence="2" id="KW-0808">Transferase</keyword>
<dbReference type="PANTHER" id="PTHR43591:SF24">
    <property type="entry name" value="2-METHOXY-6-POLYPRENYL-1,4-BENZOQUINOL METHYLASE, MITOCHONDRIAL"/>
    <property type="match status" value="1"/>
</dbReference>
<evidence type="ECO:0000259" key="1">
    <source>
        <dbReference type="Pfam" id="PF13847"/>
    </source>
</evidence>
<feature type="domain" description="Methyltransferase" evidence="1">
    <location>
        <begin position="39"/>
        <end position="143"/>
    </location>
</feature>
<keyword evidence="3" id="KW-1185">Reference proteome</keyword>
<organism evidence="2 3">
    <name type="scientific">Longispora fulva</name>
    <dbReference type="NCBI Taxonomy" id="619741"/>
    <lineage>
        <taxon>Bacteria</taxon>
        <taxon>Bacillati</taxon>
        <taxon>Actinomycetota</taxon>
        <taxon>Actinomycetes</taxon>
        <taxon>Micromonosporales</taxon>
        <taxon>Micromonosporaceae</taxon>
        <taxon>Longispora</taxon>
    </lineage>
</organism>
<name>A0A8J7KNE5_9ACTN</name>
<dbReference type="InterPro" id="IPR029063">
    <property type="entry name" value="SAM-dependent_MTases_sf"/>
</dbReference>
<dbReference type="Proteomes" id="UP000622552">
    <property type="component" value="Unassembled WGS sequence"/>
</dbReference>
<dbReference type="GO" id="GO:0008168">
    <property type="term" value="F:methyltransferase activity"/>
    <property type="evidence" value="ECO:0007669"/>
    <property type="project" value="UniProtKB-KW"/>
</dbReference>
<accession>A0A8J7KNE5</accession>
<gene>
    <name evidence="2" type="ORF">IW245_007723</name>
</gene>
<evidence type="ECO:0000313" key="2">
    <source>
        <dbReference type="EMBL" id="MBG6141529.1"/>
    </source>
</evidence>
<dbReference type="SUPFAM" id="SSF53335">
    <property type="entry name" value="S-adenosyl-L-methionine-dependent methyltransferases"/>
    <property type="match status" value="1"/>
</dbReference>
<dbReference type="AlphaFoldDB" id="A0A8J7KNE5"/>
<dbReference type="PANTHER" id="PTHR43591">
    <property type="entry name" value="METHYLTRANSFERASE"/>
    <property type="match status" value="1"/>
</dbReference>
<proteinExistence type="predicted"/>